<comment type="similarity">
    <text evidence="3 13">Belongs to the cytochrome c oxidase subunit 5A family.</text>
</comment>
<comment type="function">
    <text evidence="13">Component of the cytochrome c oxidase, the last enzyme in the mitochondrial electron transport chain which drives oxidative phosphorylation. The respiratory chain contains 3 multisubunit complexes succinate dehydrogenase (complex II, CII), ubiquinol-cytochrome c oxidoreductase (cytochrome b-c1 complex, complex III, CIII) and cytochrome c oxidase (complex IV, CIV), that cooperate to transfer electrons derived from NADH and succinate to molecular oxygen, creating an electrochemical gradient over the inner membrane that drives transmembrane transport and the ATP synthase. Cytochrome c oxidase is the component of the respiratory chain that catalyzes the reduction of oxygen to water. Electrons originating from reduced cytochrome c in the intermembrane space (IMS) are transferred via the dinuclear copper A center (CU(A)) of subunit 2 and heme A of subunit 1 to the active site in subunit 1, a binuclear center (BNC) formed by heme A3 and copper B (CU(B)). The BNC reduces molecular oxygen to 2 water molecules using 4 electrons from cytochrome c in the IMS and 4 protons from the mitochondrial matrix.</text>
</comment>
<gene>
    <name evidence="14" type="ORF">ANN_01991</name>
</gene>
<evidence type="ECO:0000256" key="13">
    <source>
        <dbReference type="RuleBase" id="RU368103"/>
    </source>
</evidence>
<evidence type="ECO:0000256" key="6">
    <source>
        <dbReference type="ARBA" id="ARBA00022723"/>
    </source>
</evidence>
<organism evidence="14 15">
    <name type="scientific">Periplaneta americana</name>
    <name type="common">American cockroach</name>
    <name type="synonym">Blatta americana</name>
    <dbReference type="NCBI Taxonomy" id="6978"/>
    <lineage>
        <taxon>Eukaryota</taxon>
        <taxon>Metazoa</taxon>
        <taxon>Ecdysozoa</taxon>
        <taxon>Arthropoda</taxon>
        <taxon>Hexapoda</taxon>
        <taxon>Insecta</taxon>
        <taxon>Pterygota</taxon>
        <taxon>Neoptera</taxon>
        <taxon>Polyneoptera</taxon>
        <taxon>Dictyoptera</taxon>
        <taxon>Blattodea</taxon>
        <taxon>Blattoidea</taxon>
        <taxon>Blattidae</taxon>
        <taxon>Blattinae</taxon>
        <taxon>Periplaneta</taxon>
    </lineage>
</organism>
<comment type="caution">
    <text evidence="14">The sequence shown here is derived from an EMBL/GenBank/DDBJ whole genome shotgun (WGS) entry which is preliminary data.</text>
</comment>
<evidence type="ECO:0000256" key="4">
    <source>
        <dbReference type="ARBA" id="ARBA00021968"/>
    </source>
</evidence>
<name>A0ABQ8TV50_PERAM</name>
<evidence type="ECO:0000256" key="12">
    <source>
        <dbReference type="ARBA" id="ARBA00031049"/>
    </source>
</evidence>
<keyword evidence="6 13" id="KW-0479">Metal-binding</keyword>
<keyword evidence="7 13" id="KW-0999">Mitochondrion inner membrane</keyword>
<dbReference type="Pfam" id="PF02284">
    <property type="entry name" value="COX5A"/>
    <property type="match status" value="1"/>
</dbReference>
<evidence type="ECO:0000256" key="2">
    <source>
        <dbReference type="ARBA" id="ARBA00004673"/>
    </source>
</evidence>
<dbReference type="PANTHER" id="PTHR14200">
    <property type="entry name" value="CYTOCHROME C OXIDASE POLYPEPTIDE"/>
    <property type="match status" value="1"/>
</dbReference>
<protein>
    <recommendedName>
        <fullName evidence="4 13">Cytochrome c oxidase subunit 5A, mitochondrial</fullName>
    </recommendedName>
    <alternativeName>
        <fullName evidence="12 13">Cytochrome c oxidase polypeptide Va</fullName>
    </alternativeName>
</protein>
<keyword evidence="10 13" id="KW-0496">Mitochondrion</keyword>
<evidence type="ECO:0000256" key="5">
    <source>
        <dbReference type="ARBA" id="ARBA00022617"/>
    </source>
</evidence>
<keyword evidence="9 13" id="KW-0408">Iron</keyword>
<dbReference type="InterPro" id="IPR003204">
    <property type="entry name" value="Cyt_c_oxidase_su5A/6"/>
</dbReference>
<proteinExistence type="inferred from homology"/>
<sequence length="84" mass="9486">LVCGLPCQIQVAILRACRRVSDYSMAVRYLESMKFKAEAASKEIYPYILQEIGPVLEELGVDTPEQLGYDKPELSMANVFEYPP</sequence>
<dbReference type="Gene3D" id="1.25.40.40">
    <property type="entry name" value="Cytochrome c oxidase, subunit Va/VI"/>
    <property type="match status" value="1"/>
</dbReference>
<comment type="subunit">
    <text evidence="13">Component of the cytochrome c oxidase (complex IV, CIV), a multisubunit enzyme composed of a catalytic core of 3 subunits and several supernumerary subunits. The complex exists as a monomer or a dimer and forms supercomplexes (SCs) in the inner mitochondrial membrane with ubiquinol-cytochrome c oxidoreductase (cytochrome b-c1 complex, complex III, CIII).</text>
</comment>
<evidence type="ECO:0000256" key="7">
    <source>
        <dbReference type="ARBA" id="ARBA00022792"/>
    </source>
</evidence>
<accession>A0ABQ8TV50</accession>
<evidence type="ECO:0000256" key="8">
    <source>
        <dbReference type="ARBA" id="ARBA00022946"/>
    </source>
</evidence>
<evidence type="ECO:0000256" key="9">
    <source>
        <dbReference type="ARBA" id="ARBA00023004"/>
    </source>
</evidence>
<keyword evidence="15" id="KW-1185">Reference proteome</keyword>
<evidence type="ECO:0000256" key="10">
    <source>
        <dbReference type="ARBA" id="ARBA00023128"/>
    </source>
</evidence>
<dbReference type="InterPro" id="IPR036545">
    <property type="entry name" value="Cyt_c_oxidase_su5A/6_sf"/>
</dbReference>
<dbReference type="Proteomes" id="UP001148838">
    <property type="component" value="Unassembled WGS sequence"/>
</dbReference>
<dbReference type="SUPFAM" id="SSF48479">
    <property type="entry name" value="Cytochrome c oxidase subunit E"/>
    <property type="match status" value="1"/>
</dbReference>
<evidence type="ECO:0000256" key="1">
    <source>
        <dbReference type="ARBA" id="ARBA00004443"/>
    </source>
</evidence>
<dbReference type="EMBL" id="JAJSOF020000003">
    <property type="protein sequence ID" value="KAJ4450564.1"/>
    <property type="molecule type" value="Genomic_DNA"/>
</dbReference>
<evidence type="ECO:0000256" key="11">
    <source>
        <dbReference type="ARBA" id="ARBA00023136"/>
    </source>
</evidence>
<comment type="pathway">
    <text evidence="2 13">Energy metabolism; oxidative phosphorylation.</text>
</comment>
<evidence type="ECO:0000313" key="14">
    <source>
        <dbReference type="EMBL" id="KAJ4450564.1"/>
    </source>
</evidence>
<evidence type="ECO:0000256" key="3">
    <source>
        <dbReference type="ARBA" id="ARBA00007972"/>
    </source>
</evidence>
<evidence type="ECO:0000313" key="15">
    <source>
        <dbReference type="Proteomes" id="UP001148838"/>
    </source>
</evidence>
<comment type="subcellular location">
    <subcellularLocation>
        <location evidence="1 13">Mitochondrion inner membrane</location>
        <topology evidence="1 13">Peripheral membrane protein</topology>
        <orientation evidence="1 13">Matrix side</orientation>
    </subcellularLocation>
</comment>
<dbReference type="PANTHER" id="PTHR14200:SF11">
    <property type="entry name" value="CYTOCHROME C OXIDASE SUBUNIT 5A, MITOCHONDRIAL"/>
    <property type="match status" value="1"/>
</dbReference>
<keyword evidence="5 13" id="KW-0349">Heme</keyword>
<keyword evidence="8 13" id="KW-0809">Transit peptide</keyword>
<keyword evidence="11 13" id="KW-0472">Membrane</keyword>
<reference evidence="14 15" key="1">
    <citation type="journal article" date="2022" name="Allergy">
        <title>Genome assembly and annotation of Periplaneta americana reveal a comprehensive cockroach allergen profile.</title>
        <authorList>
            <person name="Wang L."/>
            <person name="Xiong Q."/>
            <person name="Saelim N."/>
            <person name="Wang L."/>
            <person name="Nong W."/>
            <person name="Wan A.T."/>
            <person name="Shi M."/>
            <person name="Liu X."/>
            <person name="Cao Q."/>
            <person name="Hui J.H.L."/>
            <person name="Sookrung N."/>
            <person name="Leung T.F."/>
            <person name="Tungtrongchitr A."/>
            <person name="Tsui S.K.W."/>
        </authorList>
    </citation>
    <scope>NUCLEOTIDE SEQUENCE [LARGE SCALE GENOMIC DNA]</scope>
    <source>
        <strain evidence="14">PWHHKU_190912</strain>
    </source>
</reference>
<feature type="non-terminal residue" evidence="14">
    <location>
        <position position="1"/>
    </location>
</feature>